<proteinExistence type="predicted"/>
<dbReference type="AlphaFoldDB" id="A0A699R8A3"/>
<organism evidence="1">
    <name type="scientific">Tanacetum cinerariifolium</name>
    <name type="common">Dalmatian daisy</name>
    <name type="synonym">Chrysanthemum cinerariifolium</name>
    <dbReference type="NCBI Taxonomy" id="118510"/>
    <lineage>
        <taxon>Eukaryota</taxon>
        <taxon>Viridiplantae</taxon>
        <taxon>Streptophyta</taxon>
        <taxon>Embryophyta</taxon>
        <taxon>Tracheophyta</taxon>
        <taxon>Spermatophyta</taxon>
        <taxon>Magnoliopsida</taxon>
        <taxon>eudicotyledons</taxon>
        <taxon>Gunneridae</taxon>
        <taxon>Pentapetalae</taxon>
        <taxon>asterids</taxon>
        <taxon>campanulids</taxon>
        <taxon>Asterales</taxon>
        <taxon>Asteraceae</taxon>
        <taxon>Asteroideae</taxon>
        <taxon>Anthemideae</taxon>
        <taxon>Anthemidinae</taxon>
        <taxon>Tanacetum</taxon>
    </lineage>
</organism>
<accession>A0A699R8A3</accession>
<feature type="non-terminal residue" evidence="1">
    <location>
        <position position="63"/>
    </location>
</feature>
<dbReference type="EMBL" id="BKCJ011089648">
    <property type="protein sequence ID" value="GFC83479.1"/>
    <property type="molecule type" value="Genomic_DNA"/>
</dbReference>
<gene>
    <name evidence="1" type="ORF">Tci_855449</name>
</gene>
<comment type="caution">
    <text evidence="1">The sequence shown here is derived from an EMBL/GenBank/DDBJ whole genome shotgun (WGS) entry which is preliminary data.</text>
</comment>
<reference evidence="1" key="1">
    <citation type="journal article" date="2019" name="Sci. Rep.">
        <title>Draft genome of Tanacetum cinerariifolium, the natural source of mosquito coil.</title>
        <authorList>
            <person name="Yamashiro T."/>
            <person name="Shiraishi A."/>
            <person name="Satake H."/>
            <person name="Nakayama K."/>
        </authorList>
    </citation>
    <scope>NUCLEOTIDE SEQUENCE</scope>
</reference>
<name>A0A699R8A3_TANCI</name>
<protein>
    <submittedName>
        <fullName evidence="1">Uncharacterized protein</fullName>
    </submittedName>
</protein>
<sequence>MSEVVLQRFRFGPVHHNQSHVRRLSLVMCNYIKAALCECCPLPMTHPLWRTYRSDIALDGKTP</sequence>
<evidence type="ECO:0000313" key="1">
    <source>
        <dbReference type="EMBL" id="GFC83479.1"/>
    </source>
</evidence>